<evidence type="ECO:0000256" key="2">
    <source>
        <dbReference type="SAM" id="Phobius"/>
    </source>
</evidence>
<reference evidence="4" key="1">
    <citation type="journal article" date="2019" name="Int. J. Syst. Evol. Microbiol.">
        <title>The Global Catalogue of Microorganisms (GCM) 10K type strain sequencing project: providing services to taxonomists for standard genome sequencing and annotation.</title>
        <authorList>
            <consortium name="The Broad Institute Genomics Platform"/>
            <consortium name="The Broad Institute Genome Sequencing Center for Infectious Disease"/>
            <person name="Wu L."/>
            <person name="Ma J."/>
        </authorList>
    </citation>
    <scope>NUCLEOTIDE SEQUENCE [LARGE SCALE GENOMIC DNA]</scope>
    <source>
        <strain evidence="4">JCM 4737</strain>
    </source>
</reference>
<dbReference type="EMBL" id="BMVO01000039">
    <property type="protein sequence ID" value="GHB31210.1"/>
    <property type="molecule type" value="Genomic_DNA"/>
</dbReference>
<feature type="compositionally biased region" description="Pro residues" evidence="1">
    <location>
        <begin position="18"/>
        <end position="35"/>
    </location>
</feature>
<dbReference type="RefSeq" id="WP_189716450.1">
    <property type="nucleotide sequence ID" value="NZ_BMVO01000039.1"/>
</dbReference>
<keyword evidence="2" id="KW-0812">Transmembrane</keyword>
<keyword evidence="2" id="KW-1133">Transmembrane helix</keyword>
<feature type="region of interest" description="Disordered" evidence="1">
    <location>
        <begin position="1"/>
        <end position="49"/>
    </location>
</feature>
<feature type="transmembrane region" description="Helical" evidence="2">
    <location>
        <begin position="150"/>
        <end position="177"/>
    </location>
</feature>
<dbReference type="Proteomes" id="UP000599437">
    <property type="component" value="Unassembled WGS sequence"/>
</dbReference>
<evidence type="ECO:0000313" key="3">
    <source>
        <dbReference type="EMBL" id="GHB31210.1"/>
    </source>
</evidence>
<protein>
    <recommendedName>
        <fullName evidence="5">Integral membrane protein</fullName>
    </recommendedName>
</protein>
<keyword evidence="2" id="KW-0472">Membrane</keyword>
<comment type="caution">
    <text evidence="3">The sequence shown here is derived from an EMBL/GenBank/DDBJ whole genome shotgun (WGS) entry which is preliminary data.</text>
</comment>
<organism evidence="3 4">
    <name type="scientific">Streptomyces chryseus</name>
    <dbReference type="NCBI Taxonomy" id="68186"/>
    <lineage>
        <taxon>Bacteria</taxon>
        <taxon>Bacillati</taxon>
        <taxon>Actinomycetota</taxon>
        <taxon>Actinomycetes</taxon>
        <taxon>Kitasatosporales</taxon>
        <taxon>Streptomycetaceae</taxon>
        <taxon>Streptomyces</taxon>
    </lineage>
</organism>
<feature type="transmembrane region" description="Helical" evidence="2">
    <location>
        <begin position="198"/>
        <end position="220"/>
    </location>
</feature>
<proteinExistence type="predicted"/>
<name>A0ABQ3EDF7_9ACTN</name>
<keyword evidence="4" id="KW-1185">Reference proteome</keyword>
<evidence type="ECO:0000256" key="1">
    <source>
        <dbReference type="SAM" id="MobiDB-lite"/>
    </source>
</evidence>
<gene>
    <name evidence="3" type="ORF">GCM10010346_63270</name>
</gene>
<sequence length="230" mass="24724">MTNGQGAWDPADGSAPYAPAPKVPPPRPANPPSPEPTDAADDPAANDWWRYPDVRQEWQDAWANEAQEAREAAWEIGAQIGEAVAAHLPAPAGPPPTPAEQGWRGLDLRWMGLKYNIPGALLALLVTWRGQSGVDAMTRSVTEDGIFAPLGWLLLVFLVGLAVMVLPIGQVFANLVASIFRGLTNLIVRAWQAPYIGYLLRLLVAVAAWSFVIAVVRVGGRAAIHWMTGA</sequence>
<evidence type="ECO:0000313" key="4">
    <source>
        <dbReference type="Proteomes" id="UP000599437"/>
    </source>
</evidence>
<evidence type="ECO:0008006" key="5">
    <source>
        <dbReference type="Google" id="ProtNLM"/>
    </source>
</evidence>
<accession>A0ABQ3EDF7</accession>